<dbReference type="InterPro" id="IPR050583">
    <property type="entry name" value="Mycobacterial_A85_antigen"/>
</dbReference>
<name>A0A4R0NM56_9SPHI</name>
<dbReference type="PANTHER" id="PTHR48098">
    <property type="entry name" value="ENTEROCHELIN ESTERASE-RELATED"/>
    <property type="match status" value="1"/>
</dbReference>
<dbReference type="Proteomes" id="UP000293347">
    <property type="component" value="Unassembled WGS sequence"/>
</dbReference>
<evidence type="ECO:0000313" key="2">
    <source>
        <dbReference type="Proteomes" id="UP000293347"/>
    </source>
</evidence>
<dbReference type="SUPFAM" id="SSF53474">
    <property type="entry name" value="alpha/beta-Hydrolases"/>
    <property type="match status" value="1"/>
</dbReference>
<sequence length="242" mass="28423">MRREYHKWFSTRLGREMELLVFGHAGKAVLFFPTRMARFYDYENWGIVNALKTKIDNGELQLFCVDSIDQESFYNQHACPLVRIARHLQYENYLIDEVIPLIRLKNNGNYIETAGCSMGAYHAINLAMKYPWLFKKSVGISGRYDLTNAPGDFKDLLDGYHNETVYLNMPEQYIPNLNDNYLLNALRSLEVILAVGETDPFLPGNRRFSNMLWNKGISNQFHIWNSNAHRPHYWRQMVPIYL</sequence>
<keyword evidence="2" id="KW-1185">Reference proteome</keyword>
<dbReference type="OrthoDB" id="9775130at2"/>
<evidence type="ECO:0000313" key="1">
    <source>
        <dbReference type="EMBL" id="TCD00394.1"/>
    </source>
</evidence>
<dbReference type="PANTHER" id="PTHR48098:SF3">
    <property type="entry name" value="IRON(III) ENTEROBACTIN ESTERASE"/>
    <property type="match status" value="1"/>
</dbReference>
<reference evidence="1 2" key="1">
    <citation type="submission" date="2019-02" db="EMBL/GenBank/DDBJ databases">
        <title>Pedobacter sp. RP-1-14 sp. nov., isolated from Arctic soil.</title>
        <authorList>
            <person name="Dahal R.H."/>
        </authorList>
    </citation>
    <scope>NUCLEOTIDE SEQUENCE [LARGE SCALE GENOMIC DNA]</scope>
    <source>
        <strain evidence="1 2">RP-1-14</strain>
    </source>
</reference>
<dbReference type="InterPro" id="IPR029058">
    <property type="entry name" value="AB_hydrolase_fold"/>
</dbReference>
<dbReference type="EMBL" id="SJSL01000003">
    <property type="protein sequence ID" value="TCD00394.1"/>
    <property type="molecule type" value="Genomic_DNA"/>
</dbReference>
<protein>
    <submittedName>
        <fullName evidence="1">Esterase</fullName>
    </submittedName>
</protein>
<organism evidence="1 2">
    <name type="scientific">Pedobacter psychroterrae</name>
    <dbReference type="NCBI Taxonomy" id="2530453"/>
    <lineage>
        <taxon>Bacteria</taxon>
        <taxon>Pseudomonadati</taxon>
        <taxon>Bacteroidota</taxon>
        <taxon>Sphingobacteriia</taxon>
        <taxon>Sphingobacteriales</taxon>
        <taxon>Sphingobacteriaceae</taxon>
        <taxon>Pedobacter</taxon>
    </lineage>
</organism>
<dbReference type="InterPro" id="IPR000801">
    <property type="entry name" value="Esterase-like"/>
</dbReference>
<proteinExistence type="predicted"/>
<dbReference type="AlphaFoldDB" id="A0A4R0NM56"/>
<dbReference type="Gene3D" id="3.40.50.1820">
    <property type="entry name" value="alpha/beta hydrolase"/>
    <property type="match status" value="1"/>
</dbReference>
<comment type="caution">
    <text evidence="1">The sequence shown here is derived from an EMBL/GenBank/DDBJ whole genome shotgun (WGS) entry which is preliminary data.</text>
</comment>
<gene>
    <name evidence="1" type="ORF">EZ437_14305</name>
</gene>
<dbReference type="Pfam" id="PF00756">
    <property type="entry name" value="Esterase"/>
    <property type="match status" value="1"/>
</dbReference>
<accession>A0A4R0NM56</accession>